<keyword evidence="3" id="KW-0378">Hydrolase</keyword>
<name>A0A382FFG8_9ZZZZ</name>
<reference evidence="4" key="1">
    <citation type="submission" date="2018-05" db="EMBL/GenBank/DDBJ databases">
        <authorList>
            <person name="Lanie J.A."/>
            <person name="Ng W.-L."/>
            <person name="Kazmierczak K.M."/>
            <person name="Andrzejewski T.M."/>
            <person name="Davidsen T.M."/>
            <person name="Wayne K.J."/>
            <person name="Tettelin H."/>
            <person name="Glass J.I."/>
            <person name="Rusch D."/>
            <person name="Podicherti R."/>
            <person name="Tsui H.-C.T."/>
            <person name="Winkler M.E."/>
        </authorList>
    </citation>
    <scope>NUCLEOTIDE SEQUENCE</scope>
</reference>
<dbReference type="InterPro" id="IPR001130">
    <property type="entry name" value="TatD-like"/>
</dbReference>
<evidence type="ECO:0000313" key="4">
    <source>
        <dbReference type="EMBL" id="SVB61828.1"/>
    </source>
</evidence>
<proteinExistence type="inferred from homology"/>
<dbReference type="AlphaFoldDB" id="A0A382FFG8"/>
<evidence type="ECO:0008006" key="5">
    <source>
        <dbReference type="Google" id="ProtNLM"/>
    </source>
</evidence>
<dbReference type="EMBL" id="UINC01049718">
    <property type="protein sequence ID" value="SVB61828.1"/>
    <property type="molecule type" value="Genomic_DNA"/>
</dbReference>
<keyword evidence="2" id="KW-0479">Metal-binding</keyword>
<dbReference type="PANTHER" id="PTHR46317:SF1">
    <property type="entry name" value="HYDROLASE, TATD FAMILY"/>
    <property type="match status" value="1"/>
</dbReference>
<sequence>MTWLYDAHIHLSDIEYEHDIPLILNSMRKLRIKACCVSMDYTSSTKTLELGKQSDFILPFIGIHPEKAQNEIESTLKLLDENNEIISGIGEIGLDRTYTNSDEEFVKQEQVFRTQLSYAE</sequence>
<evidence type="ECO:0000256" key="2">
    <source>
        <dbReference type="ARBA" id="ARBA00022723"/>
    </source>
</evidence>
<gene>
    <name evidence="4" type="ORF">METZ01_LOCUS214682</name>
</gene>
<dbReference type="InterPro" id="IPR032466">
    <property type="entry name" value="Metal_Hydrolase"/>
</dbReference>
<dbReference type="Pfam" id="PF01026">
    <property type="entry name" value="TatD_DNase"/>
    <property type="match status" value="1"/>
</dbReference>
<dbReference type="Gene3D" id="3.20.20.140">
    <property type="entry name" value="Metal-dependent hydrolases"/>
    <property type="match status" value="1"/>
</dbReference>
<dbReference type="GO" id="GO:0016788">
    <property type="term" value="F:hydrolase activity, acting on ester bonds"/>
    <property type="evidence" value="ECO:0007669"/>
    <property type="project" value="InterPro"/>
</dbReference>
<feature type="non-terminal residue" evidence="4">
    <location>
        <position position="120"/>
    </location>
</feature>
<dbReference type="GO" id="GO:0046872">
    <property type="term" value="F:metal ion binding"/>
    <property type="evidence" value="ECO:0007669"/>
    <property type="project" value="UniProtKB-KW"/>
</dbReference>
<protein>
    <recommendedName>
        <fullName evidence="5">DNAase</fullName>
    </recommendedName>
</protein>
<accession>A0A382FFG8</accession>
<organism evidence="4">
    <name type="scientific">marine metagenome</name>
    <dbReference type="NCBI Taxonomy" id="408172"/>
    <lineage>
        <taxon>unclassified sequences</taxon>
        <taxon>metagenomes</taxon>
        <taxon>ecological metagenomes</taxon>
    </lineage>
</organism>
<evidence type="ECO:0000256" key="1">
    <source>
        <dbReference type="ARBA" id="ARBA00009275"/>
    </source>
</evidence>
<comment type="similarity">
    <text evidence="1">Belongs to the metallo-dependent hydrolases superfamily. TatD-type hydrolase family.</text>
</comment>
<dbReference type="PANTHER" id="PTHR46317">
    <property type="entry name" value="HYDROLASE OF PHP SUPERFAMILY-RELATED PROTEIN"/>
    <property type="match status" value="1"/>
</dbReference>
<evidence type="ECO:0000256" key="3">
    <source>
        <dbReference type="ARBA" id="ARBA00022801"/>
    </source>
</evidence>
<dbReference type="SUPFAM" id="SSF51556">
    <property type="entry name" value="Metallo-dependent hydrolases"/>
    <property type="match status" value="1"/>
</dbReference>